<protein>
    <submittedName>
        <fullName evidence="2">ABC transporter permease</fullName>
    </submittedName>
</protein>
<feature type="non-terminal residue" evidence="2">
    <location>
        <position position="1"/>
    </location>
</feature>
<keyword evidence="1" id="KW-1133">Transmembrane helix</keyword>
<proteinExistence type="predicted"/>
<organism evidence="2 3">
    <name type="scientific">Listeria floridensis FSL S10-1187</name>
    <dbReference type="NCBI Taxonomy" id="1265817"/>
    <lineage>
        <taxon>Bacteria</taxon>
        <taxon>Bacillati</taxon>
        <taxon>Bacillota</taxon>
        <taxon>Bacilli</taxon>
        <taxon>Bacillales</taxon>
        <taxon>Listeriaceae</taxon>
        <taxon>Listeria</taxon>
    </lineage>
</organism>
<dbReference type="EMBL" id="AODF01000049">
    <property type="protein sequence ID" value="EUJ25398.1"/>
    <property type="molecule type" value="Genomic_DNA"/>
</dbReference>
<sequence length="31" mass="3532">IGGLVILGVNLAFVVVFSFLYIPFRVKKMYQ</sequence>
<accession>A0ABN0RBF3</accession>
<evidence type="ECO:0000313" key="3">
    <source>
        <dbReference type="Proteomes" id="UP000019249"/>
    </source>
</evidence>
<reference evidence="2 3" key="1">
    <citation type="journal article" date="2014" name="Int. J. Syst. Evol. Microbiol.">
        <title>Listeria floridensis sp. nov., Listeria aquatica sp. nov., Listeria cornellensis sp. nov., Listeria riparia sp. nov. and Listeria grandensis sp. nov., from agricultural and natural environments.</title>
        <authorList>
            <person name="den Bakker H.C."/>
            <person name="Warchocki S."/>
            <person name="Wright E.M."/>
            <person name="Allred A.F."/>
            <person name="Ahlstrom C."/>
            <person name="Manuel C.S."/>
            <person name="Stasiewicz M.J."/>
            <person name="Burrell A."/>
            <person name="Roof S."/>
            <person name="Strawn L."/>
            <person name="Fortes E.D."/>
            <person name="Nightingale K.K."/>
            <person name="Kephart D."/>
            <person name="Wiedmann M."/>
        </authorList>
    </citation>
    <scope>NUCLEOTIDE SEQUENCE [LARGE SCALE GENOMIC DNA]</scope>
    <source>
        <strain evidence="2 3">FSL S10-1187</strain>
    </source>
</reference>
<evidence type="ECO:0000256" key="1">
    <source>
        <dbReference type="SAM" id="Phobius"/>
    </source>
</evidence>
<evidence type="ECO:0000313" key="2">
    <source>
        <dbReference type="EMBL" id="EUJ25398.1"/>
    </source>
</evidence>
<comment type="caution">
    <text evidence="2">The sequence shown here is derived from an EMBL/GenBank/DDBJ whole genome shotgun (WGS) entry which is preliminary data.</text>
</comment>
<dbReference type="RefSeq" id="WP_241433675.1">
    <property type="nucleotide sequence ID" value="NZ_AODF01000049.1"/>
</dbReference>
<keyword evidence="1" id="KW-0812">Transmembrane</keyword>
<keyword evidence="3" id="KW-1185">Reference proteome</keyword>
<gene>
    <name evidence="2" type="ORF">MFLO_15513</name>
</gene>
<name>A0ABN0RBF3_9LIST</name>
<dbReference type="Proteomes" id="UP000019249">
    <property type="component" value="Unassembled WGS sequence"/>
</dbReference>
<feature type="transmembrane region" description="Helical" evidence="1">
    <location>
        <begin position="6"/>
        <end position="24"/>
    </location>
</feature>
<keyword evidence="1" id="KW-0472">Membrane</keyword>